<dbReference type="AlphaFoldDB" id="A0A0E4BSL5"/>
<dbReference type="Proteomes" id="UP000063308">
    <property type="component" value="Chromosome"/>
</dbReference>
<sequence length="604" mass="69600">MLPRRFSRGERMASYTPLVKQAHAFREISLDFTTPAEIFREAIANSLDAYARRIWLRTSVEERRGKEYVIIDLCDDGIGMNVNGVQAFLNLSDSVKAAAPPPGGVRRRMSGYKGHGTKIYYNSEHLEVLTYDGSGIAVYCHLADPRGELSTGKVPVAKVEEISPAELRARREKWGFAELAEAPGTTIRVLGYHQNAKFGLEHERLRDYICWFTRWGSWEPKLCAVANVQRDEVEDLGSCELYLRGLGKEPNPEEYEKVPFGHRFPATDATDVRKLRLRDDVDPLKYYVRTWAFANEPLVRNPDKRIDFVFAIEGEGARRDYNDMLRRQRKERRPGDYLSEERYGLWLGCDFVPVERFNAWVAERSEYTRMHAFVNSDDLDLTANRGSVENTPSELMQDIEETVRRIFAERIEQSLDYLKFEEELLSIERHRHARKEGEDYKRRQKRLESKELAKVNGVEFYSPKTETDLIALIAGVQALVPDLLPFAIRDYDSHFGFDGLATRSKELAINETSHLFVELKVELKKEFNHTFERLDAIICWSSRVKDGETVSDLAGKKGTYHITSRPDGTKARYIVIPDSPRNVEVIVFRELLLQRGVEFRPVGE</sequence>
<evidence type="ECO:0000313" key="2">
    <source>
        <dbReference type="Proteomes" id="UP000063308"/>
    </source>
</evidence>
<organism evidence="1 2">
    <name type="scientific">Bradyrhizobium diazoefficiens</name>
    <dbReference type="NCBI Taxonomy" id="1355477"/>
    <lineage>
        <taxon>Bacteria</taxon>
        <taxon>Pseudomonadati</taxon>
        <taxon>Pseudomonadota</taxon>
        <taxon>Alphaproteobacteria</taxon>
        <taxon>Hyphomicrobiales</taxon>
        <taxon>Nitrobacteraceae</taxon>
        <taxon>Bradyrhizobium</taxon>
    </lineage>
</organism>
<dbReference type="EMBL" id="AP014685">
    <property type="protein sequence ID" value="BAR59739.1"/>
    <property type="molecule type" value="Genomic_DNA"/>
</dbReference>
<dbReference type="SUPFAM" id="SSF55874">
    <property type="entry name" value="ATPase domain of HSP90 chaperone/DNA topoisomerase II/histidine kinase"/>
    <property type="match status" value="1"/>
</dbReference>
<accession>A0A0E4BSL5</accession>
<dbReference type="InterPro" id="IPR036890">
    <property type="entry name" value="HATPase_C_sf"/>
</dbReference>
<proteinExistence type="predicted"/>
<evidence type="ECO:0000313" key="1">
    <source>
        <dbReference type="EMBL" id="BAR59739.1"/>
    </source>
</evidence>
<protein>
    <submittedName>
        <fullName evidence="1">Uncharacterized protein</fullName>
    </submittedName>
</protein>
<name>A0A0E4BSL5_9BRAD</name>
<reference evidence="1 2" key="1">
    <citation type="submission" date="2014-11" db="EMBL/GenBank/DDBJ databases">
        <title>Symbiosis island explosion on the genome of extra-slow-growing strains of soybean bradyrhizobia with massive insertion sequences.</title>
        <authorList>
            <person name="Iida T."/>
            <person name="Minamisawa K."/>
        </authorList>
    </citation>
    <scope>NUCLEOTIDE SEQUENCE [LARGE SCALE GENOMIC DNA]</scope>
    <source>
        <strain evidence="1 2">NK6</strain>
    </source>
</reference>
<dbReference type="Gene3D" id="3.30.565.10">
    <property type="entry name" value="Histidine kinase-like ATPase, C-terminal domain"/>
    <property type="match status" value="1"/>
</dbReference>
<gene>
    <name evidence="1" type="ORF">NK6_6588</name>
</gene>